<evidence type="ECO:0000313" key="3">
    <source>
        <dbReference type="EMBL" id="MCR0984628.1"/>
    </source>
</evidence>
<dbReference type="Proteomes" id="UP001524642">
    <property type="component" value="Unassembled WGS sequence"/>
</dbReference>
<dbReference type="InterPro" id="IPR042100">
    <property type="entry name" value="Bug_dom1"/>
</dbReference>
<feature type="chain" id="PRO_5045759736" evidence="2">
    <location>
        <begin position="27"/>
        <end position="328"/>
    </location>
</feature>
<dbReference type="PIRSF" id="PIRSF017082">
    <property type="entry name" value="YflP"/>
    <property type="match status" value="1"/>
</dbReference>
<dbReference type="Gene3D" id="3.40.190.10">
    <property type="entry name" value="Periplasmic binding protein-like II"/>
    <property type="match status" value="1"/>
</dbReference>
<comment type="similarity">
    <text evidence="1">Belongs to the UPF0065 (bug) family.</text>
</comment>
<name>A0ABT1X935_9PROT</name>
<dbReference type="Gene3D" id="3.40.190.150">
    <property type="entry name" value="Bordetella uptake gene, domain 1"/>
    <property type="match status" value="1"/>
</dbReference>
<dbReference type="RefSeq" id="WP_257718278.1">
    <property type="nucleotide sequence ID" value="NZ_JANJOU010000022.1"/>
</dbReference>
<dbReference type="PANTHER" id="PTHR42928:SF5">
    <property type="entry name" value="BLR1237 PROTEIN"/>
    <property type="match status" value="1"/>
</dbReference>
<dbReference type="PANTHER" id="PTHR42928">
    <property type="entry name" value="TRICARBOXYLATE-BINDING PROTEIN"/>
    <property type="match status" value="1"/>
</dbReference>
<proteinExistence type="inferred from homology"/>
<feature type="signal peptide" evidence="2">
    <location>
        <begin position="1"/>
        <end position="26"/>
    </location>
</feature>
<reference evidence="3 4" key="1">
    <citation type="submission" date="2022-06" db="EMBL/GenBank/DDBJ databases">
        <title>Roseomonas CN29.</title>
        <authorList>
            <person name="Cheng Y."/>
            <person name="He X."/>
        </authorList>
    </citation>
    <scope>NUCLEOTIDE SEQUENCE [LARGE SCALE GENOMIC DNA]</scope>
    <source>
        <strain evidence="3 4">CN29</strain>
    </source>
</reference>
<dbReference type="CDD" id="cd13578">
    <property type="entry name" value="PBP2_Bug27"/>
    <property type="match status" value="1"/>
</dbReference>
<keyword evidence="4" id="KW-1185">Reference proteome</keyword>
<sequence length="328" mass="33484">MATITRRAALAAVPALLAAPSLRAQGANPGTYPSKPVRIVVPFPPGGLVDVLARSVSQSLATRLGQPFVVDNRAGAGGNIGADLVAKAAPDGYTLLASSMGPLAVNQFIYPSMPYDTNAAFAPITLLATTPKVICVANNRPWRSLAELVAAAKARPGQLTAGSAGSGSSLHLALELFKGATGTDIQHVPYRGAAPAVTDLVSGNIDMVIDNVPNILAQIRGNGVRALAVATEKRLPQLPDIPTATEAGVNFRFGTAFGMAAPAGTPEAVITAIAEGVSAALQDPAIGGKLADQGTLLGGQGPRAFAALIEEEKRTLEPVIKRANIRAD</sequence>
<comment type="caution">
    <text evidence="3">The sequence shown here is derived from an EMBL/GenBank/DDBJ whole genome shotgun (WGS) entry which is preliminary data.</text>
</comment>
<organism evidence="3 4">
    <name type="scientific">Roseomonas populi</name>
    <dbReference type="NCBI Taxonomy" id="3121582"/>
    <lineage>
        <taxon>Bacteria</taxon>
        <taxon>Pseudomonadati</taxon>
        <taxon>Pseudomonadota</taxon>
        <taxon>Alphaproteobacteria</taxon>
        <taxon>Acetobacterales</taxon>
        <taxon>Roseomonadaceae</taxon>
        <taxon>Roseomonas</taxon>
    </lineage>
</organism>
<gene>
    <name evidence="3" type="ORF">NRP21_21450</name>
</gene>
<dbReference type="InterPro" id="IPR005064">
    <property type="entry name" value="BUG"/>
</dbReference>
<dbReference type="EMBL" id="JANJOU010000022">
    <property type="protein sequence ID" value="MCR0984628.1"/>
    <property type="molecule type" value="Genomic_DNA"/>
</dbReference>
<evidence type="ECO:0000313" key="4">
    <source>
        <dbReference type="Proteomes" id="UP001524642"/>
    </source>
</evidence>
<evidence type="ECO:0000256" key="2">
    <source>
        <dbReference type="SAM" id="SignalP"/>
    </source>
</evidence>
<dbReference type="Pfam" id="PF03401">
    <property type="entry name" value="TctC"/>
    <property type="match status" value="1"/>
</dbReference>
<keyword evidence="2" id="KW-0732">Signal</keyword>
<dbReference type="SUPFAM" id="SSF53850">
    <property type="entry name" value="Periplasmic binding protein-like II"/>
    <property type="match status" value="1"/>
</dbReference>
<evidence type="ECO:0000256" key="1">
    <source>
        <dbReference type="ARBA" id="ARBA00006987"/>
    </source>
</evidence>
<protein>
    <submittedName>
        <fullName evidence="3">Tripartite tricarboxylate transporter substrate binding protein</fullName>
    </submittedName>
</protein>
<accession>A0ABT1X935</accession>